<dbReference type="Gene3D" id="1.10.238.20">
    <property type="entry name" value="Pheromone/general odorant binding protein domain"/>
    <property type="match status" value="1"/>
</dbReference>
<comment type="caution">
    <text evidence="2">The sequence shown here is derived from an EMBL/GenBank/DDBJ whole genome shotgun (WGS) entry which is preliminary data.</text>
</comment>
<feature type="chain" id="PRO_5041937099" evidence="1">
    <location>
        <begin position="17"/>
        <end position="203"/>
    </location>
</feature>
<dbReference type="Proteomes" id="UP001233999">
    <property type="component" value="Unassembled WGS sequence"/>
</dbReference>
<dbReference type="InterPro" id="IPR036728">
    <property type="entry name" value="PBP_GOBP_sf"/>
</dbReference>
<name>A0AAD7ZZ88_DIPPU</name>
<dbReference type="AlphaFoldDB" id="A0AAD7ZZ88"/>
<reference evidence="2" key="1">
    <citation type="journal article" date="2023" name="IScience">
        <title>Live-bearing cockroach genome reveals convergent evolutionary mechanisms linked to viviparity in insects and beyond.</title>
        <authorList>
            <person name="Fouks B."/>
            <person name="Harrison M.C."/>
            <person name="Mikhailova A.A."/>
            <person name="Marchal E."/>
            <person name="English S."/>
            <person name="Carruthers M."/>
            <person name="Jennings E.C."/>
            <person name="Chiamaka E.L."/>
            <person name="Frigard R.A."/>
            <person name="Pippel M."/>
            <person name="Attardo G.M."/>
            <person name="Benoit J.B."/>
            <person name="Bornberg-Bauer E."/>
            <person name="Tobe S.S."/>
        </authorList>
    </citation>
    <scope>NUCLEOTIDE SEQUENCE</scope>
    <source>
        <strain evidence="2">Stay&amp;Tobe</strain>
    </source>
</reference>
<sequence length="203" mass="23965">MRIFIALICLIHLCFSIQENINIADQINFPKCPSAAENECCALRKEFLAKYLHLLKRHNPECKEETRSKVDLSGLPPEQKNEFKRYCMLFCLHRKQGLVDDFGMIQETELTDTIIKLLEDESEIQDEVEARMPTIARLNNVQREYQEQAFILKECPMPAFYLLYFVLRIIDWRCPENKRKESAICTAYFENIEKCLEKYGPEN</sequence>
<evidence type="ECO:0000313" key="3">
    <source>
        <dbReference type="Proteomes" id="UP001233999"/>
    </source>
</evidence>
<proteinExistence type="predicted"/>
<evidence type="ECO:0000313" key="2">
    <source>
        <dbReference type="EMBL" id="KAJ9589509.1"/>
    </source>
</evidence>
<dbReference type="GO" id="GO:0005549">
    <property type="term" value="F:odorant binding"/>
    <property type="evidence" value="ECO:0007669"/>
    <property type="project" value="InterPro"/>
</dbReference>
<dbReference type="EMBL" id="JASPKZ010004935">
    <property type="protein sequence ID" value="KAJ9589509.1"/>
    <property type="molecule type" value="Genomic_DNA"/>
</dbReference>
<reference evidence="2" key="2">
    <citation type="submission" date="2023-05" db="EMBL/GenBank/DDBJ databases">
        <authorList>
            <person name="Fouks B."/>
        </authorList>
    </citation>
    <scope>NUCLEOTIDE SEQUENCE</scope>
    <source>
        <strain evidence="2">Stay&amp;Tobe</strain>
        <tissue evidence="2">Testes</tissue>
    </source>
</reference>
<organism evidence="2 3">
    <name type="scientific">Diploptera punctata</name>
    <name type="common">Pacific beetle cockroach</name>
    <dbReference type="NCBI Taxonomy" id="6984"/>
    <lineage>
        <taxon>Eukaryota</taxon>
        <taxon>Metazoa</taxon>
        <taxon>Ecdysozoa</taxon>
        <taxon>Arthropoda</taxon>
        <taxon>Hexapoda</taxon>
        <taxon>Insecta</taxon>
        <taxon>Pterygota</taxon>
        <taxon>Neoptera</taxon>
        <taxon>Polyneoptera</taxon>
        <taxon>Dictyoptera</taxon>
        <taxon>Blattodea</taxon>
        <taxon>Blaberoidea</taxon>
        <taxon>Blaberidae</taxon>
        <taxon>Diplopterinae</taxon>
        <taxon>Diploptera</taxon>
    </lineage>
</organism>
<gene>
    <name evidence="2" type="ORF">L9F63_017258</name>
</gene>
<evidence type="ECO:0000256" key="1">
    <source>
        <dbReference type="SAM" id="SignalP"/>
    </source>
</evidence>
<feature type="signal peptide" evidence="1">
    <location>
        <begin position="1"/>
        <end position="16"/>
    </location>
</feature>
<keyword evidence="3" id="KW-1185">Reference proteome</keyword>
<keyword evidence="1" id="KW-0732">Signal</keyword>
<protein>
    <submittedName>
        <fullName evidence="2">Uncharacterized protein</fullName>
    </submittedName>
</protein>
<accession>A0AAD7ZZ88</accession>